<organism evidence="1 2">
    <name type="scientific">Photorhabdus luminescens subsp. mexicana</name>
    <dbReference type="NCBI Taxonomy" id="2100167"/>
    <lineage>
        <taxon>Bacteria</taxon>
        <taxon>Pseudomonadati</taxon>
        <taxon>Pseudomonadota</taxon>
        <taxon>Gammaproteobacteria</taxon>
        <taxon>Enterobacterales</taxon>
        <taxon>Morganellaceae</taxon>
        <taxon>Photorhabdus</taxon>
    </lineage>
</organism>
<gene>
    <name evidence="1" type="ORF">C5468_23835</name>
</gene>
<name>A0A4R4ISD7_PHOLU</name>
<evidence type="ECO:0000313" key="1">
    <source>
        <dbReference type="EMBL" id="TDB43341.1"/>
    </source>
</evidence>
<reference evidence="1 2" key="1">
    <citation type="journal article" date="2019" name="Int. J. Syst. Evol. Microbiol.">
        <title>Photorhabdus khanii subsp. guanajuatensis subsp. nov., isolated from Heterorhabditis atacamensis, and Photorhabdus luminescens subsp. mexicana subsp. nov., isolated from Heterorhabditis mexicana entomopathogenic nematodes.</title>
        <authorList>
            <person name="Machado R.A.R."/>
            <person name="Bruno P."/>
            <person name="Arce C.C.M."/>
            <person name="Liechti N."/>
            <person name="Kohler A."/>
            <person name="Bernal J."/>
            <person name="Bruggmann R."/>
            <person name="Turlings T.C.J."/>
        </authorList>
    </citation>
    <scope>NUCLEOTIDE SEQUENCE [LARGE SCALE GENOMIC DNA]</scope>
    <source>
        <strain evidence="1 2">MEX47-22</strain>
    </source>
</reference>
<protein>
    <submittedName>
        <fullName evidence="1">Uncharacterized protein</fullName>
    </submittedName>
</protein>
<accession>A0A4R4ISD7</accession>
<dbReference type="Proteomes" id="UP000295550">
    <property type="component" value="Unassembled WGS sequence"/>
</dbReference>
<sequence>MGQTKKSWPSECSVSGCGNKAEVGAHIQNESVQGVRIVPMCKSCNNKSGFFNLKDGILLALSNVSQSCGRR</sequence>
<dbReference type="EMBL" id="PUJX01000046">
    <property type="protein sequence ID" value="TDB43341.1"/>
    <property type="molecule type" value="Genomic_DNA"/>
</dbReference>
<dbReference type="AlphaFoldDB" id="A0A4R4ISD7"/>
<proteinExistence type="predicted"/>
<evidence type="ECO:0000313" key="2">
    <source>
        <dbReference type="Proteomes" id="UP000295550"/>
    </source>
</evidence>
<comment type="caution">
    <text evidence="1">The sequence shown here is derived from an EMBL/GenBank/DDBJ whole genome shotgun (WGS) entry which is preliminary data.</text>
</comment>